<dbReference type="Proteomes" id="UP000821845">
    <property type="component" value="Chromosome 5"/>
</dbReference>
<protein>
    <submittedName>
        <fullName evidence="1">Uncharacterized protein</fullName>
    </submittedName>
</protein>
<name>A0ACB7S3T2_HYAAI</name>
<organism evidence="1 2">
    <name type="scientific">Hyalomma asiaticum</name>
    <name type="common">Tick</name>
    <dbReference type="NCBI Taxonomy" id="266040"/>
    <lineage>
        <taxon>Eukaryota</taxon>
        <taxon>Metazoa</taxon>
        <taxon>Ecdysozoa</taxon>
        <taxon>Arthropoda</taxon>
        <taxon>Chelicerata</taxon>
        <taxon>Arachnida</taxon>
        <taxon>Acari</taxon>
        <taxon>Parasitiformes</taxon>
        <taxon>Ixodida</taxon>
        <taxon>Ixodoidea</taxon>
        <taxon>Ixodidae</taxon>
        <taxon>Hyalomminae</taxon>
        <taxon>Hyalomma</taxon>
    </lineage>
</organism>
<gene>
    <name evidence="1" type="ORF">HPB50_005894</name>
</gene>
<evidence type="ECO:0000313" key="1">
    <source>
        <dbReference type="EMBL" id="KAH6929807.1"/>
    </source>
</evidence>
<comment type="caution">
    <text evidence="1">The sequence shown here is derived from an EMBL/GenBank/DDBJ whole genome shotgun (WGS) entry which is preliminary data.</text>
</comment>
<reference evidence="1" key="1">
    <citation type="submission" date="2020-05" db="EMBL/GenBank/DDBJ databases">
        <title>Large-scale comparative analyses of tick genomes elucidate their genetic diversity and vector capacities.</title>
        <authorList>
            <person name="Jia N."/>
            <person name="Wang J."/>
            <person name="Shi W."/>
            <person name="Du L."/>
            <person name="Sun Y."/>
            <person name="Zhan W."/>
            <person name="Jiang J."/>
            <person name="Wang Q."/>
            <person name="Zhang B."/>
            <person name="Ji P."/>
            <person name="Sakyi L.B."/>
            <person name="Cui X."/>
            <person name="Yuan T."/>
            <person name="Jiang B."/>
            <person name="Yang W."/>
            <person name="Lam T.T.-Y."/>
            <person name="Chang Q."/>
            <person name="Ding S."/>
            <person name="Wang X."/>
            <person name="Zhu J."/>
            <person name="Ruan X."/>
            <person name="Zhao L."/>
            <person name="Wei J."/>
            <person name="Que T."/>
            <person name="Du C."/>
            <person name="Cheng J."/>
            <person name="Dai P."/>
            <person name="Han X."/>
            <person name="Huang E."/>
            <person name="Gao Y."/>
            <person name="Liu J."/>
            <person name="Shao H."/>
            <person name="Ye R."/>
            <person name="Li L."/>
            <person name="Wei W."/>
            <person name="Wang X."/>
            <person name="Wang C."/>
            <person name="Yang T."/>
            <person name="Huo Q."/>
            <person name="Li W."/>
            <person name="Guo W."/>
            <person name="Chen H."/>
            <person name="Zhou L."/>
            <person name="Ni X."/>
            <person name="Tian J."/>
            <person name="Zhou Y."/>
            <person name="Sheng Y."/>
            <person name="Liu T."/>
            <person name="Pan Y."/>
            <person name="Xia L."/>
            <person name="Li J."/>
            <person name="Zhao F."/>
            <person name="Cao W."/>
        </authorList>
    </citation>
    <scope>NUCLEOTIDE SEQUENCE</scope>
    <source>
        <strain evidence="1">Hyas-2018</strain>
    </source>
</reference>
<keyword evidence="2" id="KW-1185">Reference proteome</keyword>
<sequence>MHSKERVSCRLRRECGKGQPLLRRQSSSCVQGFASASFDGVPVACKSTAGPTLLLPRLFAAAVGVQAWTDGEQGCRASRTAFPGCGSRMLVRPGREISDDPLCCLTSMLPAARFPLARVDAFAEHRCTHCSPTSTAIETRTSTGSGSRRQRDARRACAFFREWECVCVCACDRELEAVTPSVWLHSSGHPSVTPSCLSPDYHRLLSDAAAGPRFRHLVPPPFQEQEQNMARGSLRYRLRFAAASRDQKKKV</sequence>
<proteinExistence type="predicted"/>
<accession>A0ACB7S3T2</accession>
<dbReference type="EMBL" id="CM023485">
    <property type="protein sequence ID" value="KAH6929807.1"/>
    <property type="molecule type" value="Genomic_DNA"/>
</dbReference>
<evidence type="ECO:0000313" key="2">
    <source>
        <dbReference type="Proteomes" id="UP000821845"/>
    </source>
</evidence>